<comment type="function">
    <text evidence="3">Flagellin is the subunit protein which polymerizes to form the filaments of bacterial flagella.</text>
</comment>
<dbReference type="NCBIfam" id="NF004669">
    <property type="entry name" value="PRK06008.1"/>
    <property type="match status" value="1"/>
</dbReference>
<gene>
    <name evidence="6" type="ORF">EUU22_19555</name>
</gene>
<evidence type="ECO:0000259" key="4">
    <source>
        <dbReference type="Pfam" id="PF00669"/>
    </source>
</evidence>
<comment type="similarity">
    <text evidence="1 3">Belongs to the bacterial flagellin family.</text>
</comment>
<dbReference type="Pfam" id="PF00700">
    <property type="entry name" value="Flagellin_C"/>
    <property type="match status" value="1"/>
</dbReference>
<evidence type="ECO:0000256" key="2">
    <source>
        <dbReference type="ARBA" id="ARBA00023143"/>
    </source>
</evidence>
<accession>A0A4V1RPR3</accession>
<organism evidence="6 7">
    <name type="scientific">Ciceribacter ferrooxidans</name>
    <dbReference type="NCBI Taxonomy" id="2509717"/>
    <lineage>
        <taxon>Bacteria</taxon>
        <taxon>Pseudomonadati</taxon>
        <taxon>Pseudomonadota</taxon>
        <taxon>Alphaproteobacteria</taxon>
        <taxon>Hyphomicrobiales</taxon>
        <taxon>Rhizobiaceae</taxon>
        <taxon>Ciceribacter</taxon>
    </lineage>
</organism>
<reference evidence="6 7" key="1">
    <citation type="submission" date="2019-01" db="EMBL/GenBank/DDBJ databases">
        <authorList>
            <person name="Deng T."/>
        </authorList>
    </citation>
    <scope>NUCLEOTIDE SEQUENCE [LARGE SCALE GENOMIC DNA]</scope>
    <source>
        <strain evidence="6 7">F8825</strain>
    </source>
</reference>
<evidence type="ECO:0000313" key="6">
    <source>
        <dbReference type="EMBL" id="RYC10257.1"/>
    </source>
</evidence>
<dbReference type="SUPFAM" id="SSF64518">
    <property type="entry name" value="Phase 1 flagellin"/>
    <property type="match status" value="1"/>
</dbReference>
<dbReference type="GO" id="GO:0009288">
    <property type="term" value="C:bacterial-type flagellum"/>
    <property type="evidence" value="ECO:0007669"/>
    <property type="project" value="UniProtKB-SubCell"/>
</dbReference>
<keyword evidence="6" id="KW-0282">Flagellum</keyword>
<dbReference type="AlphaFoldDB" id="A0A4V1RPR3"/>
<dbReference type="Gene3D" id="1.20.1330.10">
    <property type="entry name" value="f41 fragment of flagellin, N-terminal domain"/>
    <property type="match status" value="1"/>
</dbReference>
<keyword evidence="2 3" id="KW-0975">Bacterial flagellum</keyword>
<dbReference type="GO" id="GO:0005576">
    <property type="term" value="C:extracellular region"/>
    <property type="evidence" value="ECO:0007669"/>
    <property type="project" value="UniProtKB-SubCell"/>
</dbReference>
<dbReference type="InterPro" id="IPR046358">
    <property type="entry name" value="Flagellin_C"/>
</dbReference>
<protein>
    <recommendedName>
        <fullName evidence="3">Flagellin</fullName>
    </recommendedName>
</protein>
<dbReference type="GO" id="GO:0005198">
    <property type="term" value="F:structural molecule activity"/>
    <property type="evidence" value="ECO:0007669"/>
    <property type="project" value="UniProtKB-UniRule"/>
</dbReference>
<proteinExistence type="inferred from homology"/>
<comment type="subcellular location">
    <subcellularLocation>
        <location evidence="3">Secreted</location>
    </subcellularLocation>
    <subcellularLocation>
        <location evidence="3">Bacterial flagellum</location>
    </subcellularLocation>
</comment>
<feature type="domain" description="Flagellin C-terminal" evidence="5">
    <location>
        <begin position="260"/>
        <end position="342"/>
    </location>
</feature>
<comment type="caution">
    <text evidence="6">The sequence shown here is derived from an EMBL/GenBank/DDBJ whole genome shotgun (WGS) entry which is preliminary data.</text>
</comment>
<keyword evidence="3" id="KW-0964">Secreted</keyword>
<dbReference type="OrthoDB" id="8004955at2"/>
<keyword evidence="6" id="KW-0966">Cell projection</keyword>
<name>A0A4V1RPR3_9HYPH</name>
<evidence type="ECO:0000259" key="5">
    <source>
        <dbReference type="Pfam" id="PF00700"/>
    </source>
</evidence>
<dbReference type="RefSeq" id="WP_129333646.1">
    <property type="nucleotide sequence ID" value="NZ_SDVB01000253.1"/>
</dbReference>
<sequence length="342" mass="36798">MSTSNVSNLSIQTSMRLTIRQAQAELIKAQQEVTTGMYADVGASIGSETSRVLDLTRDSMRLQSMIDTNAIVTQRLDASQEALNQMAASAQEMQDALIALGQSGTTTTITVAVNTVSNVLSNFTNLANTSFSGEYLFSGVNTDVQPLTEYDASSAAKASFDAAYAAYPWSTPKTATEMDDFITNVVEPMYTGAGWTTDWSNAADGVMTSRISQSEVVETSTSANENGMRYFALAAVVAKELLGQNLDESVRSVVTDKAIAYISKATAGLNEQRTQLGLSQSRVKKANTSLQIQINILDTTKADRVEVDAYEASTRVNNLLSLAEASYTLTAKIQQLSLVNYL</sequence>
<dbReference type="PANTHER" id="PTHR42792">
    <property type="entry name" value="FLAGELLIN"/>
    <property type="match status" value="1"/>
</dbReference>
<dbReference type="Pfam" id="PF00669">
    <property type="entry name" value="Flagellin_N"/>
    <property type="match status" value="1"/>
</dbReference>
<dbReference type="Proteomes" id="UP000291088">
    <property type="component" value="Unassembled WGS sequence"/>
</dbReference>
<dbReference type="PANTHER" id="PTHR42792:SF1">
    <property type="entry name" value="FLAGELLAR HOOK-ASSOCIATED PROTEIN 3"/>
    <property type="match status" value="1"/>
</dbReference>
<evidence type="ECO:0000313" key="7">
    <source>
        <dbReference type="Proteomes" id="UP000291088"/>
    </source>
</evidence>
<dbReference type="InterPro" id="IPR001492">
    <property type="entry name" value="Flagellin"/>
</dbReference>
<keyword evidence="6" id="KW-0969">Cilium</keyword>
<feature type="domain" description="Flagellin N-terminal" evidence="4">
    <location>
        <begin position="6"/>
        <end position="142"/>
    </location>
</feature>
<dbReference type="InterPro" id="IPR001029">
    <property type="entry name" value="Flagellin_N"/>
</dbReference>
<evidence type="ECO:0000256" key="1">
    <source>
        <dbReference type="ARBA" id="ARBA00005709"/>
    </source>
</evidence>
<evidence type="ECO:0000256" key="3">
    <source>
        <dbReference type="RuleBase" id="RU362073"/>
    </source>
</evidence>
<keyword evidence="7" id="KW-1185">Reference proteome</keyword>
<dbReference type="EMBL" id="SDVB01000253">
    <property type="protein sequence ID" value="RYC10257.1"/>
    <property type="molecule type" value="Genomic_DNA"/>
</dbReference>